<dbReference type="EMBL" id="JARWBG010000015">
    <property type="protein sequence ID" value="MDH2390045.1"/>
    <property type="molecule type" value="Genomic_DNA"/>
</dbReference>
<comment type="caution">
    <text evidence="2">The sequence shown here is derived from an EMBL/GenBank/DDBJ whole genome shotgun (WGS) entry which is preliminary data.</text>
</comment>
<protein>
    <submittedName>
        <fullName evidence="2">Uncharacterized protein</fullName>
    </submittedName>
</protein>
<proteinExistence type="predicted"/>
<name>A0ABT6HMW4_9ACTN</name>
<evidence type="ECO:0000313" key="2">
    <source>
        <dbReference type="EMBL" id="MDH2390045.1"/>
    </source>
</evidence>
<sequence>MREALDATSKAEVEEISSRIELSDDIVLAFIRDRALVPLREQARRKPLGSDEELPGSAAVLTVSSKSSPEPGA</sequence>
<keyword evidence="3" id="KW-1185">Reference proteome</keyword>
<dbReference type="Proteomes" id="UP001223144">
    <property type="component" value="Unassembled WGS sequence"/>
</dbReference>
<feature type="region of interest" description="Disordered" evidence="1">
    <location>
        <begin position="43"/>
        <end position="73"/>
    </location>
</feature>
<evidence type="ECO:0000256" key="1">
    <source>
        <dbReference type="SAM" id="MobiDB-lite"/>
    </source>
</evidence>
<accession>A0ABT6HMW4</accession>
<gene>
    <name evidence="2" type="ORF">QCN29_14845</name>
</gene>
<dbReference type="RefSeq" id="WP_279928445.1">
    <property type="nucleotide sequence ID" value="NZ_JARWBG010000015.1"/>
</dbReference>
<evidence type="ECO:0000313" key="3">
    <source>
        <dbReference type="Proteomes" id="UP001223144"/>
    </source>
</evidence>
<reference evidence="2 3" key="1">
    <citation type="submission" date="2023-04" db="EMBL/GenBank/DDBJ databases">
        <title>Streptomyces chengmaiensis sp. nov. isolated from the stem of mangrove plant in Hainan.</title>
        <authorList>
            <person name="Huang X."/>
            <person name="Zhou S."/>
            <person name="Chu X."/>
            <person name="Xie Y."/>
            <person name="Lin Y."/>
        </authorList>
    </citation>
    <scope>NUCLEOTIDE SEQUENCE [LARGE SCALE GENOMIC DNA]</scope>
    <source>
        <strain evidence="2 3">HNM0663</strain>
    </source>
</reference>
<feature type="compositionally biased region" description="Polar residues" evidence="1">
    <location>
        <begin position="62"/>
        <end position="73"/>
    </location>
</feature>
<organism evidence="2 3">
    <name type="scientific">Streptomyces chengmaiensis</name>
    <dbReference type="NCBI Taxonomy" id="3040919"/>
    <lineage>
        <taxon>Bacteria</taxon>
        <taxon>Bacillati</taxon>
        <taxon>Actinomycetota</taxon>
        <taxon>Actinomycetes</taxon>
        <taxon>Kitasatosporales</taxon>
        <taxon>Streptomycetaceae</taxon>
        <taxon>Streptomyces</taxon>
    </lineage>
</organism>